<evidence type="ECO:0000313" key="4">
    <source>
        <dbReference type="EMBL" id="CAF2140299.1"/>
    </source>
</evidence>
<sequence>MAQWSERCNHKTDLWTLHFDIYIFCSSIKLILFLNYHVKHKITITIRMEAPDHETLQAVETFFLNRDETVV</sequence>
<accession>A0A816X0W9</accession>
<dbReference type="Proteomes" id="UP000663856">
    <property type="component" value="Unassembled WGS sequence"/>
</dbReference>
<evidence type="ECO:0000313" key="3">
    <source>
        <dbReference type="EMBL" id="CAF2132514.1"/>
    </source>
</evidence>
<keyword evidence="1" id="KW-0812">Transmembrane</keyword>
<dbReference type="Proteomes" id="UP000663824">
    <property type="component" value="Unassembled WGS sequence"/>
</dbReference>
<dbReference type="Proteomes" id="UP000663887">
    <property type="component" value="Unassembled WGS sequence"/>
</dbReference>
<gene>
    <name evidence="4" type="ORF">MBJ925_LOCUS29385</name>
    <name evidence="3" type="ORF">WKI299_LOCUS26585</name>
    <name evidence="2" type="ORF">XDN619_LOCUS19974</name>
</gene>
<keyword evidence="1" id="KW-1133">Transmembrane helix</keyword>
<dbReference type="EMBL" id="CAJNRG010008753">
    <property type="protein sequence ID" value="CAF2107025.1"/>
    <property type="molecule type" value="Genomic_DNA"/>
</dbReference>
<reference evidence="4" key="1">
    <citation type="submission" date="2021-02" db="EMBL/GenBank/DDBJ databases">
        <authorList>
            <person name="Nowell W R."/>
        </authorList>
    </citation>
    <scope>NUCLEOTIDE SEQUENCE</scope>
</reference>
<name>A0A816X0W9_9BILA</name>
<evidence type="ECO:0000313" key="5">
    <source>
        <dbReference type="Proteomes" id="UP000663824"/>
    </source>
</evidence>
<evidence type="ECO:0000256" key="1">
    <source>
        <dbReference type="SAM" id="Phobius"/>
    </source>
</evidence>
<keyword evidence="1" id="KW-0472">Membrane</keyword>
<dbReference type="EMBL" id="CAJNRE010015710">
    <property type="protein sequence ID" value="CAF2140299.1"/>
    <property type="molecule type" value="Genomic_DNA"/>
</dbReference>
<dbReference type="EMBL" id="CAJNRF010011526">
    <property type="protein sequence ID" value="CAF2132514.1"/>
    <property type="molecule type" value="Genomic_DNA"/>
</dbReference>
<evidence type="ECO:0000313" key="2">
    <source>
        <dbReference type="EMBL" id="CAF2107025.1"/>
    </source>
</evidence>
<organism evidence="4 5">
    <name type="scientific">Rotaria magnacalcarata</name>
    <dbReference type="NCBI Taxonomy" id="392030"/>
    <lineage>
        <taxon>Eukaryota</taxon>
        <taxon>Metazoa</taxon>
        <taxon>Spiralia</taxon>
        <taxon>Gnathifera</taxon>
        <taxon>Rotifera</taxon>
        <taxon>Eurotatoria</taxon>
        <taxon>Bdelloidea</taxon>
        <taxon>Philodinida</taxon>
        <taxon>Philodinidae</taxon>
        <taxon>Rotaria</taxon>
    </lineage>
</organism>
<feature type="transmembrane region" description="Helical" evidence="1">
    <location>
        <begin position="21"/>
        <end position="38"/>
    </location>
</feature>
<dbReference type="AlphaFoldDB" id="A0A816X0W9"/>
<comment type="caution">
    <text evidence="4">The sequence shown here is derived from an EMBL/GenBank/DDBJ whole genome shotgun (WGS) entry which is preliminary data.</text>
</comment>
<proteinExistence type="predicted"/>
<protein>
    <submittedName>
        <fullName evidence="4">Uncharacterized protein</fullName>
    </submittedName>
</protein>